<evidence type="ECO:0000313" key="2">
    <source>
        <dbReference type="EMBL" id="EMA01800.1"/>
    </source>
</evidence>
<dbReference type="EMBL" id="AOLQ01000065">
    <property type="protein sequence ID" value="EMA01800.1"/>
    <property type="molecule type" value="Genomic_DNA"/>
</dbReference>
<organism evidence="2 3">
    <name type="scientific">Haloarcula vallismortis ATCC 29715</name>
    <dbReference type="NCBI Taxonomy" id="662477"/>
    <lineage>
        <taxon>Archaea</taxon>
        <taxon>Methanobacteriati</taxon>
        <taxon>Methanobacteriota</taxon>
        <taxon>Stenosarchaea group</taxon>
        <taxon>Halobacteria</taxon>
        <taxon>Halobacteriales</taxon>
        <taxon>Haloarculaceae</taxon>
        <taxon>Haloarcula</taxon>
    </lineage>
</organism>
<feature type="compositionally biased region" description="Basic and acidic residues" evidence="1">
    <location>
        <begin position="17"/>
        <end position="31"/>
    </location>
</feature>
<evidence type="ECO:0000256" key="1">
    <source>
        <dbReference type="SAM" id="MobiDB-lite"/>
    </source>
</evidence>
<protein>
    <submittedName>
        <fullName evidence="2">Uncharacterized protein</fullName>
    </submittedName>
</protein>
<dbReference type="RefSeq" id="WP_004517836.1">
    <property type="nucleotide sequence ID" value="NZ_AOLQ01000065.1"/>
</dbReference>
<dbReference type="PATRIC" id="fig|662477.6.peg.2982"/>
<sequence length="150" mass="16892">MASNQSKQSKRYTVEISDPKLREHLDSAENKSETIRDAIRTEATADGTLRMADLSDDELTAYEWLDEQGGRVELETAETHIAQLTQVEKKLVRRNLLRPLSAMGLLEADTRMWGVDLVTIAPVECGFCEADIPPNRVDEHISENHSWGGR</sequence>
<reference evidence="2 3" key="1">
    <citation type="journal article" date="2014" name="PLoS Genet.">
        <title>Phylogenetically driven sequencing of extremely halophilic archaea reveals strategies for static and dynamic osmo-response.</title>
        <authorList>
            <person name="Becker E.A."/>
            <person name="Seitzer P.M."/>
            <person name="Tritt A."/>
            <person name="Larsen D."/>
            <person name="Krusor M."/>
            <person name="Yao A.I."/>
            <person name="Wu D."/>
            <person name="Madern D."/>
            <person name="Eisen J.A."/>
            <person name="Darling A.E."/>
            <person name="Facciotti M.T."/>
        </authorList>
    </citation>
    <scope>NUCLEOTIDE SEQUENCE [LARGE SCALE GENOMIC DNA]</scope>
    <source>
        <strain evidence="2 3">ATCC 29715</strain>
    </source>
</reference>
<name>M0J236_HALVA</name>
<comment type="caution">
    <text evidence="2">The sequence shown here is derived from an EMBL/GenBank/DDBJ whole genome shotgun (WGS) entry which is preliminary data.</text>
</comment>
<accession>M0J236</accession>
<dbReference type="AlphaFoldDB" id="M0J236"/>
<keyword evidence="3" id="KW-1185">Reference proteome</keyword>
<dbReference type="Proteomes" id="UP000011534">
    <property type="component" value="Unassembled WGS sequence"/>
</dbReference>
<gene>
    <name evidence="2" type="ORF">C437_15311</name>
</gene>
<feature type="region of interest" description="Disordered" evidence="1">
    <location>
        <begin position="1"/>
        <end position="31"/>
    </location>
</feature>
<proteinExistence type="predicted"/>
<evidence type="ECO:0000313" key="3">
    <source>
        <dbReference type="Proteomes" id="UP000011534"/>
    </source>
</evidence>